<dbReference type="Pfam" id="PF12840">
    <property type="entry name" value="HTH_20"/>
    <property type="match status" value="1"/>
</dbReference>
<dbReference type="Proteomes" id="UP001595923">
    <property type="component" value="Unassembled WGS sequence"/>
</dbReference>
<proteinExistence type="predicted"/>
<sequence>MSEPGTDADDSLAAMGVLAEPLRRRLYRHVVGQGGDVTRAAAADAVGAQRTLVAFHLDKLVEAGLLEVARAKVSGRDGPGSGRPAKLYRRAGREHSVQLPPRDYATAARVLAEAVLRDGAEGALHAAAREEGVRQGAALAPEERPAAVGGLARYLERHGYEPAPDPADPSVLRLRNCPFHALAREYPPLACGMNLELLRGVLEGAGAGGFTARMDPGKEGCCVAISKNNQN</sequence>
<protein>
    <submittedName>
        <fullName evidence="1">Helix-turn-helix transcriptional regulator</fullName>
    </submittedName>
</protein>
<reference evidence="2" key="1">
    <citation type="journal article" date="2019" name="Int. J. Syst. Evol. Microbiol.">
        <title>The Global Catalogue of Microorganisms (GCM) 10K type strain sequencing project: providing services to taxonomists for standard genome sequencing and annotation.</title>
        <authorList>
            <consortium name="The Broad Institute Genomics Platform"/>
            <consortium name="The Broad Institute Genome Sequencing Center for Infectious Disease"/>
            <person name="Wu L."/>
            <person name="Ma J."/>
        </authorList>
    </citation>
    <scope>NUCLEOTIDE SEQUENCE [LARGE SCALE GENOMIC DNA]</scope>
    <source>
        <strain evidence="2">XZYJ18</strain>
    </source>
</reference>
<accession>A0ABV9E3A8</accession>
<dbReference type="EMBL" id="JBHSFQ010000043">
    <property type="protein sequence ID" value="MFC4565675.1"/>
    <property type="molecule type" value="Genomic_DNA"/>
</dbReference>
<evidence type="ECO:0000313" key="1">
    <source>
        <dbReference type="EMBL" id="MFC4565675.1"/>
    </source>
</evidence>
<keyword evidence="2" id="KW-1185">Reference proteome</keyword>
<gene>
    <name evidence="1" type="ORF">ACFO4E_27775</name>
</gene>
<dbReference type="InterPro" id="IPR036390">
    <property type="entry name" value="WH_DNA-bd_sf"/>
</dbReference>
<name>A0ABV9E3A8_9ACTN</name>
<dbReference type="RefSeq" id="WP_378579880.1">
    <property type="nucleotide sequence ID" value="NZ_JBHSFQ010000043.1"/>
</dbReference>
<comment type="caution">
    <text evidence="1">The sequence shown here is derived from an EMBL/GenBank/DDBJ whole genome shotgun (WGS) entry which is preliminary data.</text>
</comment>
<evidence type="ECO:0000313" key="2">
    <source>
        <dbReference type="Proteomes" id="UP001595923"/>
    </source>
</evidence>
<dbReference type="InterPro" id="IPR036388">
    <property type="entry name" value="WH-like_DNA-bd_sf"/>
</dbReference>
<organism evidence="1 2">
    <name type="scientific">Nocardiopsis mangrovi</name>
    <dbReference type="NCBI Taxonomy" id="1179818"/>
    <lineage>
        <taxon>Bacteria</taxon>
        <taxon>Bacillati</taxon>
        <taxon>Actinomycetota</taxon>
        <taxon>Actinomycetes</taxon>
        <taxon>Streptosporangiales</taxon>
        <taxon>Nocardiopsidaceae</taxon>
        <taxon>Nocardiopsis</taxon>
    </lineage>
</organism>
<dbReference type="SUPFAM" id="SSF46785">
    <property type="entry name" value="Winged helix' DNA-binding domain"/>
    <property type="match status" value="1"/>
</dbReference>
<dbReference type="Gene3D" id="1.10.10.10">
    <property type="entry name" value="Winged helix-like DNA-binding domain superfamily/Winged helix DNA-binding domain"/>
    <property type="match status" value="1"/>
</dbReference>